<feature type="transmembrane region" description="Helical" evidence="13">
    <location>
        <begin position="64"/>
        <end position="85"/>
    </location>
</feature>
<feature type="transmembrane region" description="Helical" evidence="13">
    <location>
        <begin position="378"/>
        <end position="400"/>
    </location>
</feature>
<dbReference type="PANTHER" id="PTHR30540">
    <property type="entry name" value="OSMOTIC STRESS POTASSIUM TRANSPORTER"/>
    <property type="match status" value="1"/>
</dbReference>
<dbReference type="Pfam" id="PF02705">
    <property type="entry name" value="K_trans"/>
    <property type="match status" value="1"/>
</dbReference>
<comment type="similarity">
    <text evidence="2 13">Belongs to the HAK/KUP transporter (TC 2.A.72) family.</text>
</comment>
<keyword evidence="7 13" id="KW-0812">Transmembrane</keyword>
<evidence type="ECO:0000256" key="12">
    <source>
        <dbReference type="ARBA" id="ARBA00023136"/>
    </source>
</evidence>
<evidence type="ECO:0000256" key="13">
    <source>
        <dbReference type="HAMAP-Rule" id="MF_01522"/>
    </source>
</evidence>
<proteinExistence type="inferred from homology"/>
<keyword evidence="11 13" id="KW-0406">Ion transport</keyword>
<keyword evidence="9 13" id="KW-0630">Potassium</keyword>
<keyword evidence="6 13" id="KW-0633">Potassium transport</keyword>
<feature type="transmembrane region" description="Helical" evidence="13">
    <location>
        <begin position="178"/>
        <end position="200"/>
    </location>
</feature>
<evidence type="ECO:0000256" key="8">
    <source>
        <dbReference type="ARBA" id="ARBA00022847"/>
    </source>
</evidence>
<evidence type="ECO:0000256" key="2">
    <source>
        <dbReference type="ARBA" id="ARBA00007019"/>
    </source>
</evidence>
<dbReference type="GO" id="GO:0005886">
    <property type="term" value="C:plasma membrane"/>
    <property type="evidence" value="ECO:0007669"/>
    <property type="project" value="UniProtKB-SubCell"/>
</dbReference>
<keyword evidence="17" id="KW-1185">Reference proteome</keyword>
<keyword evidence="5" id="KW-0997">Cell inner membrane</keyword>
<comment type="subcellular location">
    <subcellularLocation>
        <location evidence="13">Cell membrane</location>
        <topology evidence="13">Multi-pass membrane protein</topology>
    </subcellularLocation>
    <subcellularLocation>
        <location evidence="1">Membrane</location>
        <topology evidence="1">Multi-pass membrane protein</topology>
    </subcellularLocation>
</comment>
<feature type="transmembrane region" description="Helical" evidence="13">
    <location>
        <begin position="302"/>
        <end position="330"/>
    </location>
</feature>
<evidence type="ECO:0000256" key="3">
    <source>
        <dbReference type="ARBA" id="ARBA00022448"/>
    </source>
</evidence>
<dbReference type="RefSeq" id="WP_187792859.1">
    <property type="nucleotide sequence ID" value="NZ_JACOQL010000002.1"/>
</dbReference>
<dbReference type="Proteomes" id="UP000608594">
    <property type="component" value="Unassembled WGS sequence"/>
</dbReference>
<comment type="caution">
    <text evidence="16">The sequence shown here is derived from an EMBL/GenBank/DDBJ whole genome shotgun (WGS) entry which is preliminary data.</text>
</comment>
<gene>
    <name evidence="13" type="primary">kup</name>
    <name evidence="16" type="ORF">H4P12_06485</name>
</gene>
<dbReference type="AlphaFoldDB" id="A0A926GLZ3"/>
<keyword evidence="12 13" id="KW-0472">Membrane</keyword>
<evidence type="ECO:0000256" key="5">
    <source>
        <dbReference type="ARBA" id="ARBA00022519"/>
    </source>
</evidence>
<sequence>MTSITDVPETVTETAHHPQSSLPALSLAALGVVYGDIGTSPLYAFREAMHAAGVAHGGVERADVLGVLSLITWALLLIVTVKYVLILLHADNDGEGGTLSLLALAQRAMGRPSWWIVLLGLIGAALFYGDAAITPAISVLSAVEGLKVIAPGLQPFILPIAAVIIIGLFLVQNRGTAAVARLFGPIMLVWFAMLAAGGVYRMMGDLSILSALNPIHAVTFVAGNGTLGLIVLGAVFLAVTGAEALYADMGHFGRKPIQLAWLFVAFPALLLNYYGQGALILSQPETHENPFYLLYPQKLLPVVVLMATVATIIASQAVITGAFSITQQAVQMKLLPRMRIRHTSDEQQGQIYMPAVNGVLLVAVLLLVAGFGSSSALASAYGISVTGTMVVTAILAMVVIHKHWGLSLGLSVAIMLPFLLIDLVFLGANLMKVAEGGWLPLCMAAAMVTIMLTWRRGTMMLQKKEADTALPMKTLLPQLESESIAAVPGTAIILTASPDKIPTALLHSLKHFKALHEQNILLTINTANIPRVSENDRVEIETLTPRLRRVTLNYGYGEEPDVPKVLMQLRRMGWQFDIMSTSFLLSRRRLRLSTRSNMPGWQARLFIWLSRNSAGPSDYFRIPAGRVVEIGTQVNV</sequence>
<dbReference type="PANTHER" id="PTHR30540:SF79">
    <property type="entry name" value="LOW AFFINITY POTASSIUM TRANSPORT SYSTEM PROTEIN KUP"/>
    <property type="match status" value="1"/>
</dbReference>
<evidence type="ECO:0000256" key="7">
    <source>
        <dbReference type="ARBA" id="ARBA00022692"/>
    </source>
</evidence>
<feature type="transmembrane region" description="Helical" evidence="13">
    <location>
        <begin position="114"/>
        <end position="133"/>
    </location>
</feature>
<keyword evidence="3 13" id="KW-0813">Transport</keyword>
<dbReference type="InterPro" id="IPR003855">
    <property type="entry name" value="K+_transporter"/>
</dbReference>
<dbReference type="InterPro" id="IPR023051">
    <property type="entry name" value="Kup"/>
</dbReference>
<evidence type="ECO:0000256" key="4">
    <source>
        <dbReference type="ARBA" id="ARBA00022475"/>
    </source>
</evidence>
<dbReference type="GO" id="GO:0015293">
    <property type="term" value="F:symporter activity"/>
    <property type="evidence" value="ECO:0007669"/>
    <property type="project" value="UniProtKB-UniRule"/>
</dbReference>
<evidence type="ECO:0000256" key="11">
    <source>
        <dbReference type="ARBA" id="ARBA00023065"/>
    </source>
</evidence>
<evidence type="ECO:0000259" key="14">
    <source>
        <dbReference type="Pfam" id="PF02705"/>
    </source>
</evidence>
<evidence type="ECO:0000313" key="16">
    <source>
        <dbReference type="EMBL" id="MBC9246365.1"/>
    </source>
</evidence>
<feature type="transmembrane region" description="Helical" evidence="13">
    <location>
        <begin position="437"/>
        <end position="454"/>
    </location>
</feature>
<feature type="transmembrane region" description="Helical" evidence="13">
    <location>
        <begin position="412"/>
        <end position="431"/>
    </location>
</feature>
<organism evidence="16 17">
    <name type="scientific">Paracoccus amoyensis</name>
    <dbReference type="NCBI Taxonomy" id="2760093"/>
    <lineage>
        <taxon>Bacteria</taxon>
        <taxon>Pseudomonadati</taxon>
        <taxon>Pseudomonadota</taxon>
        <taxon>Alphaproteobacteria</taxon>
        <taxon>Rhodobacterales</taxon>
        <taxon>Paracoccaceae</taxon>
        <taxon>Paracoccus</taxon>
    </lineage>
</organism>
<dbReference type="EMBL" id="JACOQL010000002">
    <property type="protein sequence ID" value="MBC9246365.1"/>
    <property type="molecule type" value="Genomic_DNA"/>
</dbReference>
<dbReference type="HAMAP" id="MF_01522">
    <property type="entry name" value="Kup"/>
    <property type="match status" value="1"/>
</dbReference>
<feature type="domain" description="K+ potassium transporter integral membrane" evidence="14">
    <location>
        <begin position="26"/>
        <end position="476"/>
    </location>
</feature>
<comment type="catalytic activity">
    <reaction evidence="13">
        <text>K(+)(in) + H(+)(in) = K(+)(out) + H(+)(out)</text>
        <dbReference type="Rhea" id="RHEA:28490"/>
        <dbReference type="ChEBI" id="CHEBI:15378"/>
        <dbReference type="ChEBI" id="CHEBI:29103"/>
    </reaction>
</comment>
<dbReference type="GO" id="GO:0015079">
    <property type="term" value="F:potassium ion transmembrane transporter activity"/>
    <property type="evidence" value="ECO:0007669"/>
    <property type="project" value="UniProtKB-UniRule"/>
</dbReference>
<keyword evidence="8 13" id="KW-0769">Symport</keyword>
<evidence type="ECO:0000256" key="1">
    <source>
        <dbReference type="ARBA" id="ARBA00004141"/>
    </source>
</evidence>
<keyword evidence="4 13" id="KW-1003">Cell membrane</keyword>
<evidence type="ECO:0000313" key="17">
    <source>
        <dbReference type="Proteomes" id="UP000608594"/>
    </source>
</evidence>
<feature type="transmembrane region" description="Helical" evidence="13">
    <location>
        <begin position="351"/>
        <end position="372"/>
    </location>
</feature>
<feature type="transmembrane region" description="Helical" evidence="13">
    <location>
        <begin position="220"/>
        <end position="247"/>
    </location>
</feature>
<evidence type="ECO:0000259" key="15">
    <source>
        <dbReference type="Pfam" id="PF22776"/>
    </source>
</evidence>
<comment type="function">
    <text evidence="13">Transport of potassium into the cell. Likely operates as a K(+):H(+) symporter.</text>
</comment>
<reference evidence="16" key="1">
    <citation type="submission" date="2020-08" db="EMBL/GenBank/DDBJ databases">
        <title>Paracoccus amoyensis sp. nov., isolated from the surface seawater at coast of Xiamen, Fujian.</title>
        <authorList>
            <person name="Lyu L."/>
        </authorList>
    </citation>
    <scope>NUCLEOTIDE SEQUENCE</scope>
    <source>
        <strain evidence="16">11-3</strain>
    </source>
</reference>
<dbReference type="Pfam" id="PF22776">
    <property type="entry name" value="K_trans_C"/>
    <property type="match status" value="1"/>
</dbReference>
<evidence type="ECO:0000256" key="6">
    <source>
        <dbReference type="ARBA" id="ARBA00022538"/>
    </source>
</evidence>
<dbReference type="InterPro" id="IPR053952">
    <property type="entry name" value="K_trans_C"/>
</dbReference>
<keyword evidence="10 13" id="KW-1133">Transmembrane helix</keyword>
<protein>
    <recommendedName>
        <fullName evidence="13">Probable potassium transport system protein Kup</fullName>
    </recommendedName>
</protein>
<dbReference type="InterPro" id="IPR053951">
    <property type="entry name" value="K_trans_N"/>
</dbReference>
<evidence type="ECO:0000256" key="9">
    <source>
        <dbReference type="ARBA" id="ARBA00022958"/>
    </source>
</evidence>
<accession>A0A926GLZ3</accession>
<feature type="transmembrane region" description="Helical" evidence="13">
    <location>
        <begin position="153"/>
        <end position="171"/>
    </location>
</feature>
<feature type="domain" description="K+ potassium transporter C-terminal" evidence="15">
    <location>
        <begin position="488"/>
        <end position="635"/>
    </location>
</feature>
<evidence type="ECO:0000256" key="10">
    <source>
        <dbReference type="ARBA" id="ARBA00022989"/>
    </source>
</evidence>
<name>A0A926GLZ3_9RHOB</name>
<feature type="transmembrane region" description="Helical" evidence="13">
    <location>
        <begin position="259"/>
        <end position="282"/>
    </location>
</feature>